<dbReference type="GO" id="GO:0004497">
    <property type="term" value="F:monooxygenase activity"/>
    <property type="evidence" value="ECO:0007669"/>
    <property type="project" value="UniProtKB-KW"/>
</dbReference>
<comment type="cofactor">
    <cofactor evidence="1">
        <name>FAD</name>
        <dbReference type="ChEBI" id="CHEBI:57692"/>
    </cofactor>
</comment>
<comment type="pathway">
    <text evidence="2">Siderophore biosynthesis.</text>
</comment>
<keyword evidence="6" id="KW-0274">FAD</keyword>
<evidence type="ECO:0000256" key="1">
    <source>
        <dbReference type="ARBA" id="ARBA00001974"/>
    </source>
</evidence>
<dbReference type="PANTHER" id="PTHR43872">
    <property type="entry name" value="MONOOXYGENASE, PUTATIVE (AFU_ORTHOLOGUE AFUA_8G02570)-RELATED"/>
    <property type="match status" value="1"/>
</dbReference>
<gene>
    <name evidence="12" type="ORF">RF55_20496</name>
</gene>
<evidence type="ECO:0000256" key="6">
    <source>
        <dbReference type="ARBA" id="ARBA00022827"/>
    </source>
</evidence>
<dbReference type="AlphaFoldDB" id="A0A0J7JYI8"/>
<organism evidence="12 13">
    <name type="scientific">Lasius niger</name>
    <name type="common">Black garden ant</name>
    <dbReference type="NCBI Taxonomy" id="67767"/>
    <lineage>
        <taxon>Eukaryota</taxon>
        <taxon>Metazoa</taxon>
        <taxon>Ecdysozoa</taxon>
        <taxon>Arthropoda</taxon>
        <taxon>Hexapoda</taxon>
        <taxon>Insecta</taxon>
        <taxon>Pterygota</taxon>
        <taxon>Neoptera</taxon>
        <taxon>Endopterygota</taxon>
        <taxon>Hymenoptera</taxon>
        <taxon>Apocrita</taxon>
        <taxon>Aculeata</taxon>
        <taxon>Formicoidea</taxon>
        <taxon>Formicidae</taxon>
        <taxon>Formicinae</taxon>
        <taxon>Lasius</taxon>
        <taxon>Lasius</taxon>
    </lineage>
</organism>
<dbReference type="STRING" id="67767.A0A0J7JYI8"/>
<accession>A0A0J7JYI8</accession>
<dbReference type="Proteomes" id="UP000036403">
    <property type="component" value="Unassembled WGS sequence"/>
</dbReference>
<comment type="catalytic activity">
    <reaction evidence="11">
        <text>L-ornithine + NADH + O2 = N(5)-hydroxy-L-ornithine + NAD(+) + H2O</text>
        <dbReference type="Rhea" id="RHEA:41512"/>
        <dbReference type="ChEBI" id="CHEBI:15377"/>
        <dbReference type="ChEBI" id="CHEBI:15379"/>
        <dbReference type="ChEBI" id="CHEBI:46911"/>
        <dbReference type="ChEBI" id="CHEBI:57540"/>
        <dbReference type="ChEBI" id="CHEBI:57945"/>
        <dbReference type="ChEBI" id="CHEBI:78275"/>
        <dbReference type="EC" id="1.14.13.196"/>
    </reaction>
</comment>
<reference evidence="12 13" key="1">
    <citation type="submission" date="2015-04" db="EMBL/GenBank/DDBJ databases">
        <title>Lasius niger genome sequencing.</title>
        <authorList>
            <person name="Konorov E.A."/>
            <person name="Nikitin M.A."/>
            <person name="Kirill M.V."/>
            <person name="Chang P."/>
        </authorList>
    </citation>
    <scope>NUCLEOTIDE SEQUENCE [LARGE SCALE GENOMIC DNA]</scope>
    <source>
        <tissue evidence="12">Whole</tissue>
    </source>
</reference>
<dbReference type="SUPFAM" id="SSF51905">
    <property type="entry name" value="FAD/NAD(P)-binding domain"/>
    <property type="match status" value="1"/>
</dbReference>
<evidence type="ECO:0000256" key="4">
    <source>
        <dbReference type="ARBA" id="ARBA00012881"/>
    </source>
</evidence>
<sequence length="194" mass="22681">MGEVIEENDLERHIRYQHTIRSAAWSSAENLWTVEVMRGDSGELLRFTTNFLWMCQGYYRHEQGYTPEWKNKDAFKGQIIHPQSWPEDLDYSDKRIVVIGSGASAATLIPALAGKCRHITMLQRSPSYFMVKRNSNELADQLRELNVDPTWIHEIVRRRVLRDQQVFSQRAWEQPDAVKAELLAMARACQEFRV</sequence>
<keyword evidence="7" id="KW-0521">NADP</keyword>
<comment type="similarity">
    <text evidence="3">Belongs to the lysine N(6)-hydroxylase/L-ornithine N(5)-oxygenase family.</text>
</comment>
<dbReference type="PANTHER" id="PTHR43872:SF1">
    <property type="entry name" value="MONOOXYGENASE, PUTATIVE (AFU_ORTHOLOGUE AFUA_8G02570)-RELATED"/>
    <property type="match status" value="1"/>
</dbReference>
<evidence type="ECO:0000256" key="3">
    <source>
        <dbReference type="ARBA" id="ARBA00007588"/>
    </source>
</evidence>
<dbReference type="EC" id="1.14.13.196" evidence="4"/>
<keyword evidence="5" id="KW-0285">Flavoprotein</keyword>
<dbReference type="Gene3D" id="3.50.50.60">
    <property type="entry name" value="FAD/NAD(P)-binding domain"/>
    <property type="match status" value="1"/>
</dbReference>
<evidence type="ECO:0000256" key="7">
    <source>
        <dbReference type="ARBA" id="ARBA00022857"/>
    </source>
</evidence>
<comment type="caution">
    <text evidence="12">The sequence shown here is derived from an EMBL/GenBank/DDBJ whole genome shotgun (WGS) entry which is preliminary data.</text>
</comment>
<evidence type="ECO:0000256" key="10">
    <source>
        <dbReference type="ARBA" id="ARBA00047598"/>
    </source>
</evidence>
<evidence type="ECO:0000256" key="2">
    <source>
        <dbReference type="ARBA" id="ARBA00004924"/>
    </source>
</evidence>
<comment type="catalytic activity">
    <reaction evidence="10">
        <text>L-ornithine + NADPH + O2 = N(5)-hydroxy-L-ornithine + NADP(+) + H2O</text>
        <dbReference type="Rhea" id="RHEA:41508"/>
        <dbReference type="ChEBI" id="CHEBI:15377"/>
        <dbReference type="ChEBI" id="CHEBI:15379"/>
        <dbReference type="ChEBI" id="CHEBI:46911"/>
        <dbReference type="ChEBI" id="CHEBI:57783"/>
        <dbReference type="ChEBI" id="CHEBI:58349"/>
        <dbReference type="ChEBI" id="CHEBI:78275"/>
        <dbReference type="EC" id="1.14.13.196"/>
    </reaction>
</comment>
<evidence type="ECO:0000256" key="5">
    <source>
        <dbReference type="ARBA" id="ARBA00022630"/>
    </source>
</evidence>
<evidence type="ECO:0000256" key="8">
    <source>
        <dbReference type="ARBA" id="ARBA00023002"/>
    </source>
</evidence>
<dbReference type="EMBL" id="LBMM01020549">
    <property type="protein sequence ID" value="KMQ83263.1"/>
    <property type="molecule type" value="Genomic_DNA"/>
</dbReference>
<evidence type="ECO:0000313" key="13">
    <source>
        <dbReference type="Proteomes" id="UP000036403"/>
    </source>
</evidence>
<dbReference type="InterPro" id="IPR051820">
    <property type="entry name" value="FAD-binding_MO"/>
</dbReference>
<keyword evidence="13" id="KW-1185">Reference proteome</keyword>
<evidence type="ECO:0000313" key="12">
    <source>
        <dbReference type="EMBL" id="KMQ83263.1"/>
    </source>
</evidence>
<dbReference type="PaxDb" id="67767-A0A0J7JYI8"/>
<keyword evidence="8" id="KW-0560">Oxidoreductase</keyword>
<evidence type="ECO:0000256" key="11">
    <source>
        <dbReference type="ARBA" id="ARBA00049248"/>
    </source>
</evidence>
<evidence type="ECO:0000256" key="9">
    <source>
        <dbReference type="ARBA" id="ARBA00023033"/>
    </source>
</evidence>
<dbReference type="OrthoDB" id="66881at2759"/>
<dbReference type="InterPro" id="IPR025700">
    <property type="entry name" value="Lys/Orn_oxygenase"/>
</dbReference>
<name>A0A0J7JYI8_LASNI</name>
<proteinExistence type="inferred from homology"/>
<dbReference type="InterPro" id="IPR036188">
    <property type="entry name" value="FAD/NAD-bd_sf"/>
</dbReference>
<protein>
    <recommendedName>
        <fullName evidence="4">L-ornithine N(5)-monooxygenase [NAD(P)H]</fullName>
        <ecNumber evidence="4">1.14.13.196</ecNumber>
    </recommendedName>
</protein>
<dbReference type="Pfam" id="PF13434">
    <property type="entry name" value="Lys_Orn_oxgnase"/>
    <property type="match status" value="1"/>
</dbReference>
<keyword evidence="9 12" id="KW-0503">Monooxygenase</keyword>